<evidence type="ECO:0000313" key="10">
    <source>
        <dbReference type="Proteomes" id="UP001460270"/>
    </source>
</evidence>
<dbReference type="Pfam" id="PF01825">
    <property type="entry name" value="GPS"/>
    <property type="match status" value="1"/>
</dbReference>
<feature type="transmembrane region" description="Helical" evidence="6">
    <location>
        <begin position="38"/>
        <end position="65"/>
    </location>
</feature>
<keyword evidence="3 6" id="KW-1133">Transmembrane helix</keyword>
<keyword evidence="10" id="KW-1185">Reference proteome</keyword>
<dbReference type="PROSITE" id="PS50221">
    <property type="entry name" value="GAIN_B"/>
    <property type="match status" value="1"/>
</dbReference>
<dbReference type="PANTHER" id="PTHR12011:SF454">
    <property type="entry name" value="ADHESION G-PROTEIN COUPLED RECEPTOR G5-LIKE"/>
    <property type="match status" value="1"/>
</dbReference>
<feature type="transmembrane region" description="Helical" evidence="6">
    <location>
        <begin position="77"/>
        <end position="99"/>
    </location>
</feature>
<evidence type="ECO:0000313" key="9">
    <source>
        <dbReference type="EMBL" id="KAK7913192.1"/>
    </source>
</evidence>
<evidence type="ECO:0000256" key="1">
    <source>
        <dbReference type="ARBA" id="ARBA00004141"/>
    </source>
</evidence>
<comment type="caution">
    <text evidence="9">The sequence shown here is derived from an EMBL/GenBank/DDBJ whole genome shotgun (WGS) entry which is preliminary data.</text>
</comment>
<dbReference type="InterPro" id="IPR057244">
    <property type="entry name" value="GAIN_B"/>
</dbReference>
<dbReference type="PANTHER" id="PTHR12011">
    <property type="entry name" value="ADHESION G-PROTEIN COUPLED RECEPTOR"/>
    <property type="match status" value="1"/>
</dbReference>
<dbReference type="PROSITE" id="PS50261">
    <property type="entry name" value="G_PROTEIN_RECEP_F2_4"/>
    <property type="match status" value="2"/>
</dbReference>
<dbReference type="InterPro" id="IPR046338">
    <property type="entry name" value="GAIN_dom_sf"/>
</dbReference>
<dbReference type="GO" id="GO:0005886">
    <property type="term" value="C:plasma membrane"/>
    <property type="evidence" value="ECO:0007669"/>
    <property type="project" value="TreeGrafter"/>
</dbReference>
<dbReference type="Proteomes" id="UP001460270">
    <property type="component" value="Unassembled WGS sequence"/>
</dbReference>
<keyword evidence="5" id="KW-1015">Disulfide bond</keyword>
<feature type="transmembrane region" description="Helical" evidence="6">
    <location>
        <begin position="500"/>
        <end position="520"/>
    </location>
</feature>
<dbReference type="Pfam" id="PF00002">
    <property type="entry name" value="7tm_2"/>
    <property type="match status" value="3"/>
</dbReference>
<keyword evidence="4 6" id="KW-0472">Membrane</keyword>
<comment type="subcellular location">
    <subcellularLocation>
        <location evidence="1">Membrane</location>
        <topology evidence="1">Multi-pass membrane protein</topology>
    </subcellularLocation>
</comment>
<name>A0AAW0P9Y0_9GOBI</name>
<gene>
    <name evidence="9" type="ORF">WMY93_013403</name>
</gene>
<feature type="domain" description="GAIN-B" evidence="7">
    <location>
        <begin position="203"/>
        <end position="365"/>
    </location>
</feature>
<organism evidence="9 10">
    <name type="scientific">Mugilogobius chulae</name>
    <name type="common">yellowstripe goby</name>
    <dbReference type="NCBI Taxonomy" id="88201"/>
    <lineage>
        <taxon>Eukaryota</taxon>
        <taxon>Metazoa</taxon>
        <taxon>Chordata</taxon>
        <taxon>Craniata</taxon>
        <taxon>Vertebrata</taxon>
        <taxon>Euteleostomi</taxon>
        <taxon>Actinopterygii</taxon>
        <taxon>Neopterygii</taxon>
        <taxon>Teleostei</taxon>
        <taxon>Neoteleostei</taxon>
        <taxon>Acanthomorphata</taxon>
        <taxon>Gobiaria</taxon>
        <taxon>Gobiiformes</taxon>
        <taxon>Gobioidei</taxon>
        <taxon>Gobiidae</taxon>
        <taxon>Gobionellinae</taxon>
        <taxon>Mugilogobius</taxon>
    </lineage>
</organism>
<dbReference type="InterPro" id="IPR017981">
    <property type="entry name" value="GPCR_2-like_7TM"/>
</dbReference>
<evidence type="ECO:0000256" key="6">
    <source>
        <dbReference type="SAM" id="Phobius"/>
    </source>
</evidence>
<feature type="transmembrane region" description="Helical" evidence="6">
    <location>
        <begin position="556"/>
        <end position="578"/>
    </location>
</feature>
<evidence type="ECO:0000256" key="4">
    <source>
        <dbReference type="ARBA" id="ARBA00023136"/>
    </source>
</evidence>
<dbReference type="AlphaFoldDB" id="A0AAW0P9Y0"/>
<dbReference type="PRINTS" id="PR00249">
    <property type="entry name" value="GPCRSECRETIN"/>
</dbReference>
<feature type="transmembrane region" description="Helical" evidence="6">
    <location>
        <begin position="612"/>
        <end position="634"/>
    </location>
</feature>
<feature type="transmembrane region" description="Helical" evidence="6">
    <location>
        <begin position="374"/>
        <end position="396"/>
    </location>
</feature>
<dbReference type="GO" id="GO:0007189">
    <property type="term" value="P:adenylate cyclase-activating G protein-coupled receptor signaling pathway"/>
    <property type="evidence" value="ECO:0007669"/>
    <property type="project" value="TreeGrafter"/>
</dbReference>
<feature type="transmembrane region" description="Helical" evidence="6">
    <location>
        <begin position="640"/>
        <end position="660"/>
    </location>
</feature>
<feature type="transmembrane region" description="Helical" evidence="6">
    <location>
        <begin position="405"/>
        <end position="424"/>
    </location>
</feature>
<keyword evidence="2 6" id="KW-0812">Transmembrane</keyword>
<accession>A0AAW0P9Y0</accession>
<evidence type="ECO:0000256" key="2">
    <source>
        <dbReference type="ARBA" id="ARBA00022692"/>
    </source>
</evidence>
<evidence type="ECO:0000259" key="8">
    <source>
        <dbReference type="PROSITE" id="PS50261"/>
    </source>
</evidence>
<feature type="transmembrane region" description="Helical" evidence="6">
    <location>
        <begin position="173"/>
        <end position="196"/>
    </location>
</feature>
<dbReference type="EMBL" id="JBBPFD010000009">
    <property type="protein sequence ID" value="KAK7913192.1"/>
    <property type="molecule type" value="Genomic_DNA"/>
</dbReference>
<feature type="transmembrane region" description="Helical" evidence="6">
    <location>
        <begin position="131"/>
        <end position="153"/>
    </location>
</feature>
<dbReference type="Gene3D" id="1.20.1070.10">
    <property type="entry name" value="Rhodopsin 7-helix transmembrane proteins"/>
    <property type="match status" value="2"/>
</dbReference>
<dbReference type="GO" id="GO:0007166">
    <property type="term" value="P:cell surface receptor signaling pathway"/>
    <property type="evidence" value="ECO:0007669"/>
    <property type="project" value="InterPro"/>
</dbReference>
<feature type="domain" description="G-protein coupled receptors family 2 profile 2" evidence="8">
    <location>
        <begin position="1"/>
        <end position="224"/>
    </location>
</feature>
<evidence type="ECO:0000259" key="7">
    <source>
        <dbReference type="PROSITE" id="PS50221"/>
    </source>
</evidence>
<sequence>MRIHVNLAIALLLVNMHFLPNAFQGVWKFSWPSPWFCFYLAIALHFSLLTSFCWMGIEGFHLYLLLVKVFNIYIKNYLLKACILGWGVPVIIVSIVAIVNKDVYGSVPMDNTNSTEMCFVVDEVVKTVTTLGLFGLLFLFNISILMVTIRNILKMRKGKQFGQNDCDRFKKDICTLLGVITLLGITWGLIFFSYGALTTSGLYAFTILNSLQGLFILVWFILSALKLRKASETSTLTHSSQERSNKYERFEKDSREEERIGTVSYNMSDQFEIEPVNISSVVIRLELPGDESLQNLNPPIEMVFRNIGLSMSENDSVFACHYFDDKVDLEWKTHGCKTIQRDNNIICSCNHMTPFAVLLIRAPIDEIHWQILSYISYIGCGLSAFFTALSIATYVFSHKKVDQSIAIHVSLSGALFLLNTAFLLTEWGARVKPDWVCVLVAAVMHYALLCSFTWMALEAVTSICCLLKCSTPTSNTTCSKCLSSDGVSFKSTCKIYSFKIVQLMLFFGIPAIIVSVSVGVKDSAFYGVTETTMADSNQTSAICWIKDDSYFYSVNLVYFTLIFMFNSGILVAVASSICKMKQVFKNSKGRKESKENKWRDSNKFNDSCKSGLTVLGLTCLMGTTWGLAFLGSGFVNYPVLYLFCIFNSAQGFFIFIWICLSTTKQRKREMEDKMTQIKTSTTKTE</sequence>
<reference evidence="10" key="1">
    <citation type="submission" date="2024-04" db="EMBL/GenBank/DDBJ databases">
        <title>Salinicola lusitanus LLJ914,a marine bacterium isolated from the Okinawa Trough.</title>
        <authorList>
            <person name="Li J."/>
        </authorList>
    </citation>
    <scope>NUCLEOTIDE SEQUENCE [LARGE SCALE GENOMIC DNA]</scope>
</reference>
<dbReference type="InterPro" id="IPR000203">
    <property type="entry name" value="GPS"/>
</dbReference>
<dbReference type="Gene3D" id="2.60.220.50">
    <property type="match status" value="1"/>
</dbReference>
<dbReference type="GO" id="GO:0004930">
    <property type="term" value="F:G protein-coupled receptor activity"/>
    <property type="evidence" value="ECO:0007669"/>
    <property type="project" value="InterPro"/>
</dbReference>
<feature type="transmembrane region" description="Helical" evidence="6">
    <location>
        <begin position="345"/>
        <end position="362"/>
    </location>
</feature>
<evidence type="ECO:0000256" key="5">
    <source>
        <dbReference type="ARBA" id="ARBA00023157"/>
    </source>
</evidence>
<feature type="transmembrane region" description="Helical" evidence="6">
    <location>
        <begin position="436"/>
        <end position="457"/>
    </location>
</feature>
<feature type="transmembrane region" description="Helical" evidence="6">
    <location>
        <begin position="202"/>
        <end position="222"/>
    </location>
</feature>
<feature type="domain" description="G-protein coupled receptors family 2 profile 2" evidence="8">
    <location>
        <begin position="372"/>
        <end position="662"/>
    </location>
</feature>
<protein>
    <submittedName>
        <fullName evidence="9">Uncharacterized protein</fullName>
    </submittedName>
</protein>
<proteinExistence type="predicted"/>
<dbReference type="SMART" id="SM00303">
    <property type="entry name" value="GPS"/>
    <property type="match status" value="1"/>
</dbReference>
<dbReference type="InterPro" id="IPR000832">
    <property type="entry name" value="GPCR_2_secretin-like"/>
</dbReference>
<evidence type="ECO:0000256" key="3">
    <source>
        <dbReference type="ARBA" id="ARBA00022989"/>
    </source>
</evidence>